<evidence type="ECO:0000313" key="1">
    <source>
        <dbReference type="EMBL" id="SSW98212.1"/>
    </source>
</evidence>
<proteinExistence type="predicted"/>
<gene>
    <name evidence="1" type="primary">CSON010140</name>
</gene>
<accession>A0A336K2Y6</accession>
<organism evidence="1">
    <name type="scientific">Culicoides sonorensis</name>
    <name type="common">Biting midge</name>
    <dbReference type="NCBI Taxonomy" id="179676"/>
    <lineage>
        <taxon>Eukaryota</taxon>
        <taxon>Metazoa</taxon>
        <taxon>Ecdysozoa</taxon>
        <taxon>Arthropoda</taxon>
        <taxon>Hexapoda</taxon>
        <taxon>Insecta</taxon>
        <taxon>Pterygota</taxon>
        <taxon>Neoptera</taxon>
        <taxon>Endopterygota</taxon>
        <taxon>Diptera</taxon>
        <taxon>Nematocera</taxon>
        <taxon>Chironomoidea</taxon>
        <taxon>Ceratopogonidae</taxon>
        <taxon>Ceratopogoninae</taxon>
        <taxon>Culicoides</taxon>
        <taxon>Monoculicoides</taxon>
    </lineage>
</organism>
<reference evidence="2" key="2">
    <citation type="submission" date="2018-07" db="EMBL/GenBank/DDBJ databases">
        <authorList>
            <person name="Quirk P.G."/>
            <person name="Krulwich T.A."/>
        </authorList>
    </citation>
    <scope>NUCLEOTIDE SEQUENCE</scope>
</reference>
<name>A0A336K2Y6_CULSO</name>
<reference evidence="1" key="1">
    <citation type="submission" date="2018-04" db="EMBL/GenBank/DDBJ databases">
        <authorList>
            <person name="Go L.Y."/>
            <person name="Mitchell J.A."/>
        </authorList>
    </citation>
    <scope>NUCLEOTIDE SEQUENCE</scope>
    <source>
        <tissue evidence="1">Whole organism</tissue>
    </source>
</reference>
<dbReference type="EMBL" id="UFQT01000040">
    <property type="protein sequence ID" value="SSX18598.1"/>
    <property type="molecule type" value="Genomic_DNA"/>
</dbReference>
<evidence type="ECO:0000313" key="2">
    <source>
        <dbReference type="EMBL" id="SSX18598.1"/>
    </source>
</evidence>
<dbReference type="EMBL" id="UFQS01000040">
    <property type="protein sequence ID" value="SSW98212.1"/>
    <property type="molecule type" value="Genomic_DNA"/>
</dbReference>
<protein>
    <submittedName>
        <fullName evidence="1">CSON010140 protein</fullName>
    </submittedName>
</protein>
<dbReference type="AlphaFoldDB" id="A0A336K2Y6"/>
<dbReference type="VEuPathDB" id="VectorBase:CSON010140"/>
<sequence>MYPTSHPLKVDGSISRSSLFNRNQGIVFWCDNLFVPFFWIRDWKPILTQILNFSYIFIAQKSCIEYTEEEEKFNHLQESF</sequence>